<protein>
    <submittedName>
        <fullName evidence="3">Uncharacterized protein</fullName>
    </submittedName>
</protein>
<dbReference type="Proteomes" id="UP001219525">
    <property type="component" value="Unassembled WGS sequence"/>
</dbReference>
<feature type="signal peptide" evidence="2">
    <location>
        <begin position="1"/>
        <end position="23"/>
    </location>
</feature>
<evidence type="ECO:0000313" key="4">
    <source>
        <dbReference type="Proteomes" id="UP001219525"/>
    </source>
</evidence>
<sequence length="196" mass="20887">MVFTPVPTTAIVSLTTTAIVALGDVCARPAPRCSPSGSAELHPSCHTRSPRRVRIPSATSRPPELPDDLLTRRPLHTPPMSRTRTAHAAPYVHAAALSHVLRDEGLVLRRTSVTYSSRAHALGILMHPPTSSIASSSTLELQRLAGAAAVDIAADVRARVCLMGIDSRIRPARLESASRVACASGDADRVRRWSLG</sequence>
<keyword evidence="2" id="KW-0732">Signal</keyword>
<organism evidence="3 4">
    <name type="scientific">Mycena pura</name>
    <dbReference type="NCBI Taxonomy" id="153505"/>
    <lineage>
        <taxon>Eukaryota</taxon>
        <taxon>Fungi</taxon>
        <taxon>Dikarya</taxon>
        <taxon>Basidiomycota</taxon>
        <taxon>Agaricomycotina</taxon>
        <taxon>Agaricomycetes</taxon>
        <taxon>Agaricomycetidae</taxon>
        <taxon>Agaricales</taxon>
        <taxon>Marasmiineae</taxon>
        <taxon>Mycenaceae</taxon>
        <taxon>Mycena</taxon>
    </lineage>
</organism>
<proteinExistence type="predicted"/>
<evidence type="ECO:0000256" key="2">
    <source>
        <dbReference type="SAM" id="SignalP"/>
    </source>
</evidence>
<evidence type="ECO:0000256" key="1">
    <source>
        <dbReference type="SAM" id="MobiDB-lite"/>
    </source>
</evidence>
<dbReference type="AlphaFoldDB" id="A0AAD6UU78"/>
<reference evidence="3" key="1">
    <citation type="submission" date="2023-03" db="EMBL/GenBank/DDBJ databases">
        <title>Massive genome expansion in bonnet fungi (Mycena s.s.) driven by repeated elements and novel gene families across ecological guilds.</title>
        <authorList>
            <consortium name="Lawrence Berkeley National Laboratory"/>
            <person name="Harder C.B."/>
            <person name="Miyauchi S."/>
            <person name="Viragh M."/>
            <person name="Kuo A."/>
            <person name="Thoen E."/>
            <person name="Andreopoulos B."/>
            <person name="Lu D."/>
            <person name="Skrede I."/>
            <person name="Drula E."/>
            <person name="Henrissat B."/>
            <person name="Morin E."/>
            <person name="Kohler A."/>
            <person name="Barry K."/>
            <person name="LaButti K."/>
            <person name="Morin E."/>
            <person name="Salamov A."/>
            <person name="Lipzen A."/>
            <person name="Mereny Z."/>
            <person name="Hegedus B."/>
            <person name="Baldrian P."/>
            <person name="Stursova M."/>
            <person name="Weitz H."/>
            <person name="Taylor A."/>
            <person name="Grigoriev I.V."/>
            <person name="Nagy L.G."/>
            <person name="Martin F."/>
            <person name="Kauserud H."/>
        </authorList>
    </citation>
    <scope>NUCLEOTIDE SEQUENCE</scope>
    <source>
        <strain evidence="3">9144</strain>
    </source>
</reference>
<name>A0AAD6UU78_9AGAR</name>
<feature type="chain" id="PRO_5042039410" evidence="2">
    <location>
        <begin position="24"/>
        <end position="196"/>
    </location>
</feature>
<keyword evidence="4" id="KW-1185">Reference proteome</keyword>
<comment type="caution">
    <text evidence="3">The sequence shown here is derived from an EMBL/GenBank/DDBJ whole genome shotgun (WGS) entry which is preliminary data.</text>
</comment>
<gene>
    <name evidence="3" type="ORF">GGX14DRAFT_209998</name>
</gene>
<feature type="region of interest" description="Disordered" evidence="1">
    <location>
        <begin position="32"/>
        <end position="83"/>
    </location>
</feature>
<accession>A0AAD6UU78</accession>
<dbReference type="EMBL" id="JARJCW010000098">
    <property type="protein sequence ID" value="KAJ7194453.1"/>
    <property type="molecule type" value="Genomic_DNA"/>
</dbReference>
<evidence type="ECO:0000313" key="3">
    <source>
        <dbReference type="EMBL" id="KAJ7194453.1"/>
    </source>
</evidence>